<keyword evidence="4" id="KW-0964">Secreted</keyword>
<dbReference type="InterPro" id="IPR006626">
    <property type="entry name" value="PbH1"/>
</dbReference>
<evidence type="ECO:0000256" key="5">
    <source>
        <dbReference type="ARBA" id="ARBA00022801"/>
    </source>
</evidence>
<dbReference type="SMART" id="SM00710">
    <property type="entry name" value="PbH1"/>
    <property type="match status" value="6"/>
</dbReference>
<protein>
    <recommendedName>
        <fullName evidence="13">Polygalacturonase</fullName>
    </recommendedName>
</protein>
<dbReference type="GO" id="GO:0005975">
    <property type="term" value="P:carbohydrate metabolic process"/>
    <property type="evidence" value="ECO:0007669"/>
    <property type="project" value="InterPro"/>
</dbReference>
<keyword evidence="10" id="KW-0732">Signal</keyword>
<dbReference type="GO" id="GO:0071555">
    <property type="term" value="P:cell wall organization"/>
    <property type="evidence" value="ECO:0007669"/>
    <property type="project" value="UniProtKB-KW"/>
</dbReference>
<organism evidence="11 12">
    <name type="scientific">Linum trigynum</name>
    <dbReference type="NCBI Taxonomy" id="586398"/>
    <lineage>
        <taxon>Eukaryota</taxon>
        <taxon>Viridiplantae</taxon>
        <taxon>Streptophyta</taxon>
        <taxon>Embryophyta</taxon>
        <taxon>Tracheophyta</taxon>
        <taxon>Spermatophyta</taxon>
        <taxon>Magnoliopsida</taxon>
        <taxon>eudicotyledons</taxon>
        <taxon>Gunneridae</taxon>
        <taxon>Pentapetalae</taxon>
        <taxon>rosids</taxon>
        <taxon>fabids</taxon>
        <taxon>Malpighiales</taxon>
        <taxon>Linaceae</taxon>
        <taxon>Linum</taxon>
    </lineage>
</organism>
<accession>A0AAV2GGV8</accession>
<keyword evidence="5 9" id="KW-0378">Hydrolase</keyword>
<feature type="chain" id="PRO_5043931856" description="Polygalacturonase" evidence="10">
    <location>
        <begin position="30"/>
        <end position="425"/>
    </location>
</feature>
<dbReference type="PROSITE" id="PS00502">
    <property type="entry name" value="POLYGALACTURONASE"/>
    <property type="match status" value="1"/>
</dbReference>
<dbReference type="InterPro" id="IPR012334">
    <property type="entry name" value="Pectin_lyas_fold"/>
</dbReference>
<evidence type="ECO:0000256" key="7">
    <source>
        <dbReference type="ARBA" id="ARBA00023316"/>
    </source>
</evidence>
<name>A0AAV2GGV8_9ROSI</name>
<keyword evidence="3" id="KW-0134">Cell wall</keyword>
<comment type="similarity">
    <text evidence="2 9">Belongs to the glycosyl hydrolase 28 family.</text>
</comment>
<dbReference type="PANTHER" id="PTHR31375">
    <property type="match status" value="1"/>
</dbReference>
<feature type="active site" evidence="8">
    <location>
        <position position="269"/>
    </location>
</feature>
<evidence type="ECO:0008006" key="13">
    <source>
        <dbReference type="Google" id="ProtNLM"/>
    </source>
</evidence>
<dbReference type="EMBL" id="OZ034822">
    <property type="protein sequence ID" value="CAL1409965.1"/>
    <property type="molecule type" value="Genomic_DNA"/>
</dbReference>
<evidence type="ECO:0000256" key="4">
    <source>
        <dbReference type="ARBA" id="ARBA00022525"/>
    </source>
</evidence>
<evidence type="ECO:0000256" key="3">
    <source>
        <dbReference type="ARBA" id="ARBA00022512"/>
    </source>
</evidence>
<evidence type="ECO:0000256" key="10">
    <source>
        <dbReference type="SAM" id="SignalP"/>
    </source>
</evidence>
<evidence type="ECO:0000256" key="1">
    <source>
        <dbReference type="ARBA" id="ARBA00004191"/>
    </source>
</evidence>
<evidence type="ECO:0000313" key="12">
    <source>
        <dbReference type="Proteomes" id="UP001497516"/>
    </source>
</evidence>
<gene>
    <name evidence="11" type="ORF">LTRI10_LOCUS49421</name>
</gene>
<dbReference type="Gene3D" id="2.160.20.10">
    <property type="entry name" value="Single-stranded right-handed beta-helix, Pectin lyase-like"/>
    <property type="match status" value="1"/>
</dbReference>
<sequence>MKGCFNITATLGLAFSLFLIFFFPHSCFSRKISSASVNNGSNIFNVLDYGAVADGKTDNSQAFLKAWSDVCGASSLASNMPTLVVPAAAGNREFLLNPLVFQGPCNSYRLHFQVGGRIVAPDETDEAAWRNNRQTWIAFFNVDGLSLNGGGSFDGRGQLWWDLCKNEDFNCTRPTALYFNNCNRLRLSKLRHLNSAKNHIGISASKIVRISRLAIAAPGDSPNTDGIDISGSSYVRVRDTVIGTGDDCIAINGFCSHVDVARVACGPGHGISVGSLGEDGAYQTVSDVRVADCVFNRTLSGARIKTWQGGSGYVKNVTFERLRMIDAGNPIIINQDYVNNRTGSPPSNIQISDVTYDGVSGTSSVPRAIYFHCEEGTSGNGCDGIVMKDVHIAAAAAGVQTYAVCINAHGTSTPSNFPSVSCLAP</sequence>
<evidence type="ECO:0000313" key="11">
    <source>
        <dbReference type="EMBL" id="CAL1409965.1"/>
    </source>
</evidence>
<dbReference type="SUPFAM" id="SSF51126">
    <property type="entry name" value="Pectin lyase-like"/>
    <property type="match status" value="1"/>
</dbReference>
<dbReference type="Proteomes" id="UP001497516">
    <property type="component" value="Chromosome 9"/>
</dbReference>
<dbReference type="Pfam" id="PF00295">
    <property type="entry name" value="Glyco_hydro_28"/>
    <property type="match status" value="1"/>
</dbReference>
<feature type="signal peptide" evidence="10">
    <location>
        <begin position="1"/>
        <end position="29"/>
    </location>
</feature>
<proteinExistence type="inferred from homology"/>
<evidence type="ECO:0000256" key="6">
    <source>
        <dbReference type="ARBA" id="ARBA00023295"/>
    </source>
</evidence>
<keyword evidence="7" id="KW-0961">Cell wall biogenesis/degradation</keyword>
<dbReference type="InterPro" id="IPR011050">
    <property type="entry name" value="Pectin_lyase_fold/virulence"/>
</dbReference>
<dbReference type="GO" id="GO:0004650">
    <property type="term" value="F:polygalacturonase activity"/>
    <property type="evidence" value="ECO:0007669"/>
    <property type="project" value="InterPro"/>
</dbReference>
<reference evidence="11 12" key="1">
    <citation type="submission" date="2024-04" db="EMBL/GenBank/DDBJ databases">
        <authorList>
            <person name="Fracassetti M."/>
        </authorList>
    </citation>
    <scope>NUCLEOTIDE SEQUENCE [LARGE SCALE GENOMIC DNA]</scope>
</reference>
<evidence type="ECO:0000256" key="9">
    <source>
        <dbReference type="RuleBase" id="RU361169"/>
    </source>
</evidence>
<evidence type="ECO:0000256" key="2">
    <source>
        <dbReference type="ARBA" id="ARBA00008834"/>
    </source>
</evidence>
<dbReference type="AlphaFoldDB" id="A0AAV2GGV8"/>
<evidence type="ECO:0000256" key="8">
    <source>
        <dbReference type="PROSITE-ProRule" id="PRU10052"/>
    </source>
</evidence>
<comment type="subcellular location">
    <subcellularLocation>
        <location evidence="1">Secreted</location>
        <location evidence="1">Cell wall</location>
    </subcellularLocation>
</comment>
<dbReference type="InterPro" id="IPR000743">
    <property type="entry name" value="Glyco_hydro_28"/>
</dbReference>
<keyword evidence="6 9" id="KW-0326">Glycosidase</keyword>
<keyword evidence="12" id="KW-1185">Reference proteome</keyword>